<dbReference type="InterPro" id="IPR011430">
    <property type="entry name" value="UTP20_N"/>
</dbReference>
<dbReference type="Proteomes" id="UP000217790">
    <property type="component" value="Unassembled WGS sequence"/>
</dbReference>
<feature type="compositionally biased region" description="Acidic residues" evidence="1">
    <location>
        <begin position="1570"/>
        <end position="1582"/>
    </location>
</feature>
<dbReference type="InterPro" id="IPR057525">
    <property type="entry name" value="UTP20_C"/>
</dbReference>
<dbReference type="InterPro" id="IPR052575">
    <property type="entry name" value="SSU_processome_comp_20"/>
</dbReference>
<feature type="domain" description="U3 small nucleolar RNA-associated protein 20 C-terminal" evidence="4">
    <location>
        <begin position="2276"/>
        <end position="2534"/>
    </location>
</feature>
<dbReference type="PANTHER" id="PTHR17695:SF11">
    <property type="entry name" value="SMALL SUBUNIT PROCESSOME COMPONENT 20 HOMOLOG"/>
    <property type="match status" value="1"/>
</dbReference>
<feature type="region of interest" description="Disordered" evidence="1">
    <location>
        <begin position="2354"/>
        <end position="2383"/>
    </location>
</feature>
<dbReference type="OrthoDB" id="360653at2759"/>
<proteinExistence type="predicted"/>
<dbReference type="OMA" id="EGLMAMF"/>
<gene>
    <name evidence="5" type="ORF">ARMGADRAFT_967204</name>
</gene>
<evidence type="ECO:0000256" key="1">
    <source>
        <dbReference type="SAM" id="MobiDB-lite"/>
    </source>
</evidence>
<accession>A0A2H3DBR6</accession>
<feature type="region of interest" description="Disordered" evidence="1">
    <location>
        <begin position="2523"/>
        <end position="2548"/>
    </location>
</feature>
<dbReference type="InParanoid" id="A0A2H3DBR6"/>
<dbReference type="EMBL" id="KZ293658">
    <property type="protein sequence ID" value="PBK92675.1"/>
    <property type="molecule type" value="Genomic_DNA"/>
</dbReference>
<evidence type="ECO:0000259" key="3">
    <source>
        <dbReference type="Pfam" id="PF20416"/>
    </source>
</evidence>
<protein>
    <submittedName>
        <fullName evidence="5">Uncharacterized protein</fullName>
    </submittedName>
</protein>
<reference evidence="6" key="1">
    <citation type="journal article" date="2017" name="Nat. Ecol. Evol.">
        <title>Genome expansion and lineage-specific genetic innovations in the forest pathogenic fungi Armillaria.</title>
        <authorList>
            <person name="Sipos G."/>
            <person name="Prasanna A.N."/>
            <person name="Walter M.C."/>
            <person name="O'Connor E."/>
            <person name="Balint B."/>
            <person name="Krizsan K."/>
            <person name="Kiss B."/>
            <person name="Hess J."/>
            <person name="Varga T."/>
            <person name="Slot J."/>
            <person name="Riley R."/>
            <person name="Boka B."/>
            <person name="Rigling D."/>
            <person name="Barry K."/>
            <person name="Lee J."/>
            <person name="Mihaltcheva S."/>
            <person name="LaButti K."/>
            <person name="Lipzen A."/>
            <person name="Waldron R."/>
            <person name="Moloney N.M."/>
            <person name="Sperisen C."/>
            <person name="Kredics L."/>
            <person name="Vagvoelgyi C."/>
            <person name="Patrignani A."/>
            <person name="Fitzpatrick D."/>
            <person name="Nagy I."/>
            <person name="Doyle S."/>
            <person name="Anderson J.B."/>
            <person name="Grigoriev I.V."/>
            <person name="Gueldener U."/>
            <person name="Muensterkoetter M."/>
            <person name="Nagy L.G."/>
        </authorList>
    </citation>
    <scope>NUCLEOTIDE SEQUENCE [LARGE SCALE GENOMIC DNA]</scope>
    <source>
        <strain evidence="6">Ar21-2</strain>
    </source>
</reference>
<dbReference type="STRING" id="47427.A0A2H3DBR6"/>
<evidence type="ECO:0000259" key="2">
    <source>
        <dbReference type="Pfam" id="PF07539"/>
    </source>
</evidence>
<feature type="domain" description="U3 small nucleolar RNA-associated protein 20" evidence="3">
    <location>
        <begin position="1613"/>
        <end position="1837"/>
    </location>
</feature>
<sequence>MDSDNEAYENAPPTKRFKYQSYSKSLKDVHLPSALEQSKKDHDFEDSESHFRDALSHWRQLNLSPSFITFANKASSLSASLPLLLHNWREVVELWISALKSSDDEGFKALLDLLQKLTIDLRSTLSPVYTDILHELVALLPRSISAEALTILLSTFSLIFKHLLVSSADPELLEQTWTAVRSILPKCLPEIQRAMAEVLGALLRRLKAAAREKITALVAADVTGIDDAAAWLFVCAFKSVSQTLHTATQSILKPLLVFHLSCEIAEPTYTLLRRILTALIHHVRNSEKFSPVGDLLVSTFMDFMSEVHADNSEGRRRVLEILSVSCSVRQGSRHTEKHLSQLLTAANSIPITEEVRLSLLKLSAAVLTAGDMALSMGLGRRFLERSWDHPVFAMELHGTLADLGWGGWKMIALPTLLKKTPILLEKEPVRTLRLLASVHKEKRLGEVDLVWKQRVEQWVKIRLQNWVLSRESALELQFILILSGHFSAEVTPLIISIVNSLCNADPEPDTRDDSFPSPSWVLGICLPYLSKRPQVELTGRFEPKAWIQKCVVKWYWSPSVISGLVSLANQSDGDAADFEELYLFLQKSILSHDSQLRLNALRLLASPAIKVPGPELEVVKRCIQSEEVSLDVQGVRERVLRMGRVGQIVTDGNRGADLCVRWLVAQLKVNLRLLWSPAAGAIASLTQQFGDDVWSILFGEVQEVSLPDYWDNTTASNDDAPAGGDDIWEEERSWRDPSAHKFRLSVYQWSISSPIPSKSSQVSSVRENIDIRSYETQLVTTLGQCSSLAEKHNHDLISYFLSILDTDNKSKTPRQKLALWLTLFSKFTNPKALYATNKLRDLYFSLLSHPDRSLQSVALSCILTYKSRSLSLYEDRLRLLLDNTRWRDELTSLSLAEIEAHNRPEIINVVIRLLFGIMLEKRGRSRGYDRRTTILGVLDGCTEEELGLLVDLMVKPFAADRHSHQVELFTVQSTGQMLEKQQLGFLTLLGDLLKNLGPRLTSYWPALLGTTINIVSSAQTKLSYSGQTADNSDDEIGDEDEEAMDSLPVAKATRAIRQLGIKRFSDFFQCPVSFSFEPYLQASFTSFISPRIPLLDKENTQSPSALLELFFVWSKSVDHAMALVRYNTQLLPQIYNCLIATNVKPAVVSRILDIIERLLALSVEEPAILESILKPHLPLLLTNMSMLIERKKGSEDLLAERQITVLSQLAPYSTNADEAKMLLHLFTPSLRKSSKVVSEKVKTDLLTIVGHLIPLVPKLKDDSSTEYTKLYEALSQMFQTLRSRNSRLSLVAAFQSLAAGSTTLPTLVGLLQSLNSYSPKRLGEPDFDRRLKAFTELNDSVFTTLSSRDWAPFIHQSLYSIQDPDELAIRNSAAHSMRRFIDRVATRAPDFVASFSRILFPGLKYSLRSKNELVRAEVLGVLAYTVTTCEDNATVQDMRMLLANGDEEANFFNNIQHVQIHRRSRALRRLADQCDEHPPRSSTLAGILIPLVSHYLVPTSPANHHLVNDAITAVGRLVKHLAWGAYYALIQSYMRLSKARDESEKTYVRTLVSLLDNFHFSIDEQVSSEGAEDNEANEDEQQDNLKPLTNTSRISDAVNNRLLPELLKFIESRDSTTEDTTRIPISIGIVKVALHLPPSLGEPQITRLLTVTCQILRSKSQETRDATRDALARISVTLGPKYLPVVIQELRGALLRGPHLHILSYTTHALLVHVTSPEHASVFHTLDDCVSGVAHVSAEVIFGESGKDVRSEDFKTKMREVRGSSSKGLDSFSILAKHVTPPYISGLLSPLRSIMRETESVKVMQLVDEVIKRITTSLNVNTHLIPTELLLLSHTLITQNAQFLKEAPSRKKSKFKVKDDVVVQLKRQVMVENDHYSSNSYRFVVFGLELFNTALRRNRFDFRDTGIISRLESMVVAIGNTLYSTSSPVLMSGVRCVAGLVKCPLKSMDKSLPVFIKQILDIVRLAGNTESELVQVTLKSLATIIRDGLAVDVKEKDLVFLLEVLSPDLEEPSRQTTVFTMLRAIVSRKFVVPEIYDLMEKVSETMVASQSPQVQELCRGVLLQFLLDYPQGKGRLRNQMTFFAKNLSYVHESGRKSVMELLGAVIAKFQSVLVWEYADLLFVALVMVIANDDSAKCTEMAAQLIKSLLGRLDDERREVILSHLHSWASQESQPRLTQVASQVYGLFVDALQAAALSHVPAILEDVNMSLQRSAQVLLLAEVDSDAMEVDLDWQTPYHSLVVISKVIRIFPDLTSEPDTASWQDIVTLLLFPHSWVRTASCRLLGSLFATSPVHAPVDSDAFSVFSKSGMIDISKKLCLQLKSQHLDEPLSLQLVKNLFYIGKCFALSSPVHEETEEDESAVNLDGAGDPEDPEETPKQDNPLPWLFSKLSYQVRSAHITRRNRHNQSNWHHQPLSVLRWFAAMASFLEPKRLEMFLVHILSPVYRIIEDDTIRDQQMDELKTLATELQDLVQSRVGPAAFSTIYNQIRQGVLGVRRERKAVRALQVATNPEMAYKQKLQKNIMKKDSRKRKGDMFSDRKGSIKRHRS</sequence>
<dbReference type="Pfam" id="PF20416">
    <property type="entry name" value="UTP20"/>
    <property type="match status" value="1"/>
</dbReference>
<evidence type="ECO:0000313" key="6">
    <source>
        <dbReference type="Proteomes" id="UP000217790"/>
    </source>
</evidence>
<evidence type="ECO:0000259" key="4">
    <source>
        <dbReference type="Pfam" id="PF23099"/>
    </source>
</evidence>
<dbReference type="GO" id="GO:0030686">
    <property type="term" value="C:90S preribosome"/>
    <property type="evidence" value="ECO:0007669"/>
    <property type="project" value="TreeGrafter"/>
</dbReference>
<feature type="domain" description="U3 small nucleolar RNA-associated protein 20 N-terminal" evidence="2">
    <location>
        <begin position="813"/>
        <end position="1411"/>
    </location>
</feature>
<organism evidence="5 6">
    <name type="scientific">Armillaria gallica</name>
    <name type="common">Bulbous honey fungus</name>
    <name type="synonym">Armillaria bulbosa</name>
    <dbReference type="NCBI Taxonomy" id="47427"/>
    <lineage>
        <taxon>Eukaryota</taxon>
        <taxon>Fungi</taxon>
        <taxon>Dikarya</taxon>
        <taxon>Basidiomycota</taxon>
        <taxon>Agaricomycotina</taxon>
        <taxon>Agaricomycetes</taxon>
        <taxon>Agaricomycetidae</taxon>
        <taxon>Agaricales</taxon>
        <taxon>Marasmiineae</taxon>
        <taxon>Physalacriaceae</taxon>
        <taxon>Armillaria</taxon>
    </lineage>
</organism>
<dbReference type="Pfam" id="PF23099">
    <property type="entry name" value="UTP20_C"/>
    <property type="match status" value="1"/>
</dbReference>
<dbReference type="FunCoup" id="A0A2H3DBR6">
    <property type="interactions" value="597"/>
</dbReference>
<feature type="region of interest" description="Disordered" evidence="1">
    <location>
        <begin position="1567"/>
        <end position="1591"/>
    </location>
</feature>
<name>A0A2H3DBR6_ARMGA</name>
<dbReference type="InterPro" id="IPR046523">
    <property type="entry name" value="UTP20_dom"/>
</dbReference>
<dbReference type="GO" id="GO:0032040">
    <property type="term" value="C:small-subunit processome"/>
    <property type="evidence" value="ECO:0007669"/>
    <property type="project" value="TreeGrafter"/>
</dbReference>
<dbReference type="SUPFAM" id="SSF48371">
    <property type="entry name" value="ARM repeat"/>
    <property type="match status" value="3"/>
</dbReference>
<dbReference type="InterPro" id="IPR016024">
    <property type="entry name" value="ARM-type_fold"/>
</dbReference>
<evidence type="ECO:0000313" key="5">
    <source>
        <dbReference type="EMBL" id="PBK92675.1"/>
    </source>
</evidence>
<keyword evidence="6" id="KW-1185">Reference proteome</keyword>
<dbReference type="Pfam" id="PF07539">
    <property type="entry name" value="UTP20_N"/>
    <property type="match status" value="1"/>
</dbReference>
<dbReference type="PANTHER" id="PTHR17695">
    <property type="entry name" value="SMALL SUBUNIT PROCESSOME COMPONENT 20 HOMOLOG"/>
    <property type="match status" value="1"/>
</dbReference>